<reference evidence="2 3" key="1">
    <citation type="submission" date="2016-07" db="EMBL/GenBank/DDBJ databases">
        <title>Genome analysis of Flavihumibacter stibioxidans YS-17.</title>
        <authorList>
            <person name="Shi K."/>
            <person name="Han Y."/>
            <person name="Wang G."/>
        </authorList>
    </citation>
    <scope>NUCLEOTIDE SEQUENCE [LARGE SCALE GENOMIC DNA]</scope>
    <source>
        <strain evidence="2 3">YS-17</strain>
    </source>
</reference>
<name>A0ABR7M7B1_9BACT</name>
<feature type="chain" id="PRO_5046934282" description="DsrE/DsrF-like family protein" evidence="1">
    <location>
        <begin position="22"/>
        <end position="150"/>
    </location>
</feature>
<dbReference type="PANTHER" id="PTHR37691:SF1">
    <property type="entry name" value="BLR3518 PROTEIN"/>
    <property type="match status" value="1"/>
</dbReference>
<accession>A0ABR7M7B1</accession>
<keyword evidence="3" id="KW-1185">Reference proteome</keyword>
<feature type="signal peptide" evidence="1">
    <location>
        <begin position="1"/>
        <end position="21"/>
    </location>
</feature>
<gene>
    <name evidence="2" type="ORF">BC349_06070</name>
</gene>
<evidence type="ECO:0000313" key="2">
    <source>
        <dbReference type="EMBL" id="MBC6490523.1"/>
    </source>
</evidence>
<dbReference type="RefSeq" id="WP_187255819.1">
    <property type="nucleotide sequence ID" value="NZ_JBHULF010000006.1"/>
</dbReference>
<dbReference type="InterPro" id="IPR027396">
    <property type="entry name" value="DsrEFH-like"/>
</dbReference>
<evidence type="ECO:0000313" key="3">
    <source>
        <dbReference type="Proteomes" id="UP000765802"/>
    </source>
</evidence>
<keyword evidence="1" id="KW-0732">Signal</keyword>
<organism evidence="2 3">
    <name type="scientific">Flavihumibacter stibioxidans</name>
    <dbReference type="NCBI Taxonomy" id="1834163"/>
    <lineage>
        <taxon>Bacteria</taxon>
        <taxon>Pseudomonadati</taxon>
        <taxon>Bacteroidota</taxon>
        <taxon>Chitinophagia</taxon>
        <taxon>Chitinophagales</taxon>
        <taxon>Chitinophagaceae</taxon>
        <taxon>Flavihumibacter</taxon>
    </lineage>
</organism>
<evidence type="ECO:0000256" key="1">
    <source>
        <dbReference type="SAM" id="SignalP"/>
    </source>
</evidence>
<sequence>MLRSLILAAITLLTVSFAASAQSSPSQESQVGSAQKHRIVMQLSGNDTLLWKGLMNNLKNLKAGWGDNVEIEVVTHGPGIQMLMKANTTQQEKIAHFKKMGVVFVVCENTMREKNVTKDQLIPEAGTVKMGVGEVVMKQEQGWSYIKVGF</sequence>
<dbReference type="Pfam" id="PF02635">
    <property type="entry name" value="DsrE"/>
    <property type="match status" value="1"/>
</dbReference>
<comment type="caution">
    <text evidence="2">The sequence shown here is derived from an EMBL/GenBank/DDBJ whole genome shotgun (WGS) entry which is preliminary data.</text>
</comment>
<proteinExistence type="predicted"/>
<dbReference type="Proteomes" id="UP000765802">
    <property type="component" value="Unassembled WGS sequence"/>
</dbReference>
<dbReference type="SUPFAM" id="SSF75169">
    <property type="entry name" value="DsrEFH-like"/>
    <property type="match status" value="1"/>
</dbReference>
<dbReference type="InterPro" id="IPR003787">
    <property type="entry name" value="Sulphur_relay_DsrE/F-like"/>
</dbReference>
<protein>
    <recommendedName>
        <fullName evidence="4">DsrE/DsrF-like family protein</fullName>
    </recommendedName>
</protein>
<dbReference type="Gene3D" id="3.40.1260.10">
    <property type="entry name" value="DsrEFH-like"/>
    <property type="match status" value="1"/>
</dbReference>
<dbReference type="PANTHER" id="PTHR37691">
    <property type="entry name" value="BLR3518 PROTEIN"/>
    <property type="match status" value="1"/>
</dbReference>
<evidence type="ECO:0008006" key="4">
    <source>
        <dbReference type="Google" id="ProtNLM"/>
    </source>
</evidence>
<dbReference type="EMBL" id="MBUA01000001">
    <property type="protein sequence ID" value="MBC6490523.1"/>
    <property type="molecule type" value="Genomic_DNA"/>
</dbReference>